<reference evidence="1 2" key="1">
    <citation type="submission" date="2019-01" db="EMBL/GenBank/DDBJ databases">
        <title>Mucilaginibacter antarcticum sp. nov., isolated from antarctic soil.</title>
        <authorList>
            <person name="Yan Y.-Q."/>
            <person name="Du Z.-J."/>
        </authorList>
    </citation>
    <scope>NUCLEOTIDE SEQUENCE [LARGE SCALE GENOMIC DNA]</scope>
    <source>
        <strain evidence="1 2">F01003</strain>
    </source>
</reference>
<protein>
    <submittedName>
        <fullName evidence="1">Uncharacterized protein</fullName>
    </submittedName>
</protein>
<sequence length="173" mass="19293">MKAHNGMRPHDVVVLLKIICSDKNWLSKDLAASLHISNSEISESLNRSMIAKLISPDKRVVFKTALYGFIEHGLKFVFPAEPGPILRGLPTAHSAPILKNFFVADEQYVWPDAGGKVKGQAITPLYPNQVLAVKHDERLYDMLALTDAIRVGKAREQKKALELLKITFESVYA</sequence>
<gene>
    <name evidence="1" type="ORF">EPL05_12050</name>
</gene>
<dbReference type="EMBL" id="SBIW01000005">
    <property type="protein sequence ID" value="RWY51607.1"/>
    <property type="molecule type" value="Genomic_DNA"/>
</dbReference>
<organism evidence="1 2">
    <name type="scientific">Mucilaginibacter gilvus</name>
    <dbReference type="NCBI Taxonomy" id="2305909"/>
    <lineage>
        <taxon>Bacteria</taxon>
        <taxon>Pseudomonadati</taxon>
        <taxon>Bacteroidota</taxon>
        <taxon>Sphingobacteriia</taxon>
        <taxon>Sphingobacteriales</taxon>
        <taxon>Sphingobacteriaceae</taxon>
        <taxon>Mucilaginibacter</taxon>
    </lineage>
</organism>
<evidence type="ECO:0000313" key="1">
    <source>
        <dbReference type="EMBL" id="RWY51607.1"/>
    </source>
</evidence>
<name>A0A3S4YBK8_9SPHI</name>
<accession>A0A3S4YBK8</accession>
<keyword evidence="2" id="KW-1185">Reference proteome</keyword>
<dbReference type="OrthoDB" id="194359at2"/>
<dbReference type="RefSeq" id="WP_128534228.1">
    <property type="nucleotide sequence ID" value="NZ_SBIW01000005.1"/>
</dbReference>
<dbReference type="Proteomes" id="UP000286701">
    <property type="component" value="Unassembled WGS sequence"/>
</dbReference>
<comment type="caution">
    <text evidence="1">The sequence shown here is derived from an EMBL/GenBank/DDBJ whole genome shotgun (WGS) entry which is preliminary data.</text>
</comment>
<evidence type="ECO:0000313" key="2">
    <source>
        <dbReference type="Proteomes" id="UP000286701"/>
    </source>
</evidence>
<proteinExistence type="predicted"/>
<dbReference type="AlphaFoldDB" id="A0A3S4YBK8"/>